<protein>
    <submittedName>
        <fullName evidence="1">Uncharacterized protein</fullName>
    </submittedName>
</protein>
<evidence type="ECO:0000313" key="1">
    <source>
        <dbReference type="EMBL" id="ROT38800.1"/>
    </source>
</evidence>
<dbReference type="GeneID" id="39580443"/>
<reference evidence="1 2" key="1">
    <citation type="journal article" date="2018" name="Mol. Ecol.">
        <title>The obligate alkalophilic soda-lake fungus Sodiomyces alkalinus has shifted to a protein diet.</title>
        <authorList>
            <person name="Grum-Grzhimaylo A.A."/>
            <person name="Falkoski D.L."/>
            <person name="van den Heuvel J."/>
            <person name="Valero-Jimenez C.A."/>
            <person name="Min B."/>
            <person name="Choi I.G."/>
            <person name="Lipzen A."/>
            <person name="Daum C.G."/>
            <person name="Aanen D.K."/>
            <person name="Tsang A."/>
            <person name="Henrissat B."/>
            <person name="Bilanenko E.N."/>
            <person name="de Vries R.P."/>
            <person name="van Kan J.A.L."/>
            <person name="Grigoriev I.V."/>
            <person name="Debets A.J.M."/>
        </authorList>
    </citation>
    <scope>NUCLEOTIDE SEQUENCE [LARGE SCALE GENOMIC DNA]</scope>
    <source>
        <strain evidence="1 2">F11</strain>
    </source>
</reference>
<dbReference type="EMBL" id="ML119055">
    <property type="protein sequence ID" value="ROT38800.1"/>
    <property type="molecule type" value="Genomic_DNA"/>
</dbReference>
<organism evidence="1 2">
    <name type="scientific">Sodiomyces alkalinus (strain CBS 110278 / VKM F-3762 / F11)</name>
    <name type="common">Alkaliphilic filamentous fungus</name>
    <dbReference type="NCBI Taxonomy" id="1314773"/>
    <lineage>
        <taxon>Eukaryota</taxon>
        <taxon>Fungi</taxon>
        <taxon>Dikarya</taxon>
        <taxon>Ascomycota</taxon>
        <taxon>Pezizomycotina</taxon>
        <taxon>Sordariomycetes</taxon>
        <taxon>Hypocreomycetidae</taxon>
        <taxon>Glomerellales</taxon>
        <taxon>Plectosphaerellaceae</taxon>
        <taxon>Sodiomyces</taxon>
    </lineage>
</organism>
<keyword evidence="2" id="KW-1185">Reference proteome</keyword>
<gene>
    <name evidence="1" type="ORF">SODALDRAFT_333423</name>
</gene>
<sequence>MDARGENHPLERLLARLSFKRLDLSVLRMGIMSHKHDTALASLRPRRGSSGTKSTLVNEQRGCERSNIMPSGPFSG</sequence>
<dbReference type="AlphaFoldDB" id="A0A3N2PWC9"/>
<name>A0A3N2PWC9_SODAK</name>
<proteinExistence type="predicted"/>
<accession>A0A3N2PWC9</accession>
<dbReference type="Proteomes" id="UP000272025">
    <property type="component" value="Unassembled WGS sequence"/>
</dbReference>
<dbReference type="RefSeq" id="XP_028466606.1">
    <property type="nucleotide sequence ID" value="XM_028611965.1"/>
</dbReference>
<evidence type="ECO:0000313" key="2">
    <source>
        <dbReference type="Proteomes" id="UP000272025"/>
    </source>
</evidence>